<dbReference type="RefSeq" id="WP_130256031.1">
    <property type="nucleotide sequence ID" value="NZ_PPSX01000047.1"/>
</dbReference>
<dbReference type="AlphaFoldDB" id="A0A4Q7IL61"/>
<sequence>MKKLIFILFISLVLFTKPAFSMSTASYYQIQDIWTWADYTTGVIKIRLKSPDSNTQNLCPAGFWIDKTNSSNAQLLSVALSAYHTGTKVKIYASEAEDWSGLSSKECKLKLIVLEPK</sequence>
<reference evidence="2 3" key="1">
    <citation type="submission" date="2018-01" db="EMBL/GenBank/DDBJ databases">
        <title>Co-occurrence of chitin degradation, pigmentation and bioactivity in marine Pseudoalteromonas.</title>
        <authorList>
            <person name="Paulsen S."/>
            <person name="Gram L."/>
            <person name="Machado H."/>
        </authorList>
    </citation>
    <scope>NUCLEOTIDE SEQUENCE [LARGE SCALE GENOMIC DNA]</scope>
    <source>
        <strain evidence="2 3">S3898</strain>
    </source>
</reference>
<name>A0A4Q7IL61_9GAMM</name>
<feature type="signal peptide" evidence="1">
    <location>
        <begin position="1"/>
        <end position="21"/>
    </location>
</feature>
<protein>
    <submittedName>
        <fullName evidence="2">Uncharacterized protein</fullName>
    </submittedName>
</protein>
<gene>
    <name evidence="2" type="ORF">C1E23_13245</name>
</gene>
<organism evidence="2 3">
    <name type="scientific">Pseudoalteromonas phenolica</name>
    <dbReference type="NCBI Taxonomy" id="161398"/>
    <lineage>
        <taxon>Bacteria</taxon>
        <taxon>Pseudomonadati</taxon>
        <taxon>Pseudomonadota</taxon>
        <taxon>Gammaproteobacteria</taxon>
        <taxon>Alteromonadales</taxon>
        <taxon>Pseudoalteromonadaceae</taxon>
        <taxon>Pseudoalteromonas</taxon>
    </lineage>
</organism>
<evidence type="ECO:0000313" key="3">
    <source>
        <dbReference type="Proteomes" id="UP000291338"/>
    </source>
</evidence>
<keyword evidence="1" id="KW-0732">Signal</keyword>
<evidence type="ECO:0000256" key="1">
    <source>
        <dbReference type="SAM" id="SignalP"/>
    </source>
</evidence>
<dbReference type="EMBL" id="PPSX01000047">
    <property type="protein sequence ID" value="RZQ52620.1"/>
    <property type="molecule type" value="Genomic_DNA"/>
</dbReference>
<feature type="chain" id="PRO_5021032528" evidence="1">
    <location>
        <begin position="22"/>
        <end position="117"/>
    </location>
</feature>
<accession>A0A4Q7IL61</accession>
<proteinExistence type="predicted"/>
<evidence type="ECO:0000313" key="2">
    <source>
        <dbReference type="EMBL" id="RZQ52620.1"/>
    </source>
</evidence>
<dbReference type="Proteomes" id="UP000291338">
    <property type="component" value="Unassembled WGS sequence"/>
</dbReference>
<comment type="caution">
    <text evidence="2">The sequence shown here is derived from an EMBL/GenBank/DDBJ whole genome shotgun (WGS) entry which is preliminary data.</text>
</comment>